<dbReference type="AlphaFoldDB" id="D4JBH9"/>
<dbReference type="InterPro" id="IPR012340">
    <property type="entry name" value="NA-bd_OB-fold"/>
</dbReference>
<dbReference type="PROSITE" id="PS50935">
    <property type="entry name" value="SSB"/>
    <property type="match status" value="1"/>
</dbReference>
<accession>D4JBH9</accession>
<organism evidence="3 4">
    <name type="scientific">Coprococcus catus GD/7</name>
    <dbReference type="NCBI Taxonomy" id="717962"/>
    <lineage>
        <taxon>Bacteria</taxon>
        <taxon>Bacillati</taxon>
        <taxon>Bacillota</taxon>
        <taxon>Clostridia</taxon>
        <taxon>Lachnospirales</taxon>
        <taxon>Lachnospiraceae</taxon>
        <taxon>Coprococcus</taxon>
    </lineage>
</organism>
<dbReference type="KEGG" id="cct:CC1_31450"/>
<evidence type="ECO:0000313" key="4">
    <source>
        <dbReference type="Proteomes" id="UP000008798"/>
    </source>
</evidence>
<dbReference type="Proteomes" id="UP000008798">
    <property type="component" value="Chromosome"/>
</dbReference>
<reference evidence="3 4" key="2">
    <citation type="submission" date="2010-03" db="EMBL/GenBank/DDBJ databases">
        <authorList>
            <person name="Pajon A."/>
        </authorList>
    </citation>
    <scope>NUCLEOTIDE SEQUENCE [LARGE SCALE GENOMIC DNA]</scope>
    <source>
        <strain evidence="3 4">GD/7</strain>
    </source>
</reference>
<dbReference type="RefSeq" id="WP_015515225.1">
    <property type="nucleotide sequence ID" value="NC_021009.1"/>
</dbReference>
<evidence type="ECO:0000256" key="1">
    <source>
        <dbReference type="ARBA" id="ARBA00023125"/>
    </source>
</evidence>
<protein>
    <submittedName>
        <fullName evidence="3">Single-strand binding protein family</fullName>
    </submittedName>
</protein>
<evidence type="ECO:0000313" key="3">
    <source>
        <dbReference type="EMBL" id="CBK81700.1"/>
    </source>
</evidence>
<dbReference type="HOGENOM" id="CLU_3042347_0_0_9"/>
<reference evidence="3 4" key="1">
    <citation type="submission" date="2010-03" db="EMBL/GenBank/DDBJ databases">
        <title>The genome sequence of Coprococcus catus GD/7.</title>
        <authorList>
            <consortium name="metaHIT consortium -- http://www.metahit.eu/"/>
            <person name="Pajon A."/>
            <person name="Turner K."/>
            <person name="Parkhill J."/>
            <person name="Duncan S."/>
            <person name="Flint H."/>
        </authorList>
    </citation>
    <scope>NUCLEOTIDE SEQUENCE [LARGE SCALE GENOMIC DNA]</scope>
    <source>
        <strain evidence="3 4">GD/7</strain>
    </source>
</reference>
<dbReference type="SUPFAM" id="SSF50249">
    <property type="entry name" value="Nucleic acid-binding proteins"/>
    <property type="match status" value="1"/>
</dbReference>
<gene>
    <name evidence="3" type="ORF">CC1_31450</name>
</gene>
<dbReference type="InterPro" id="IPR000424">
    <property type="entry name" value="Primosome_PriB/ssb"/>
</dbReference>
<dbReference type="EMBL" id="FP929038">
    <property type="protein sequence ID" value="CBK81700.1"/>
    <property type="molecule type" value="Genomic_DNA"/>
</dbReference>
<dbReference type="Gene3D" id="2.40.50.140">
    <property type="entry name" value="Nucleic acid-binding proteins"/>
    <property type="match status" value="1"/>
</dbReference>
<name>D4JBH9_9FIRM</name>
<dbReference type="GO" id="GO:0003697">
    <property type="term" value="F:single-stranded DNA binding"/>
    <property type="evidence" value="ECO:0007669"/>
    <property type="project" value="InterPro"/>
</dbReference>
<keyword evidence="1 2" id="KW-0238">DNA-binding</keyword>
<proteinExistence type="predicted"/>
<evidence type="ECO:0000256" key="2">
    <source>
        <dbReference type="PROSITE-ProRule" id="PRU00252"/>
    </source>
</evidence>
<dbReference type="STRING" id="717962.CC1_31450"/>
<sequence>MNTIVLMGRLARDPETKLASTQKGKTKVSRFPLVVKRNRTSKAFVVMITAYGML</sequence>